<comment type="caution">
    <text evidence="10">The sequence shown here is derived from an EMBL/GenBank/DDBJ whole genome shotgun (WGS) entry which is preliminary data.</text>
</comment>
<keyword evidence="4" id="KW-0106">Calcium</keyword>
<evidence type="ECO:0000256" key="6">
    <source>
        <dbReference type="PROSITE-ProRule" id="PRU01201"/>
    </source>
</evidence>
<keyword evidence="8" id="KW-0472">Membrane</keyword>
<dbReference type="SUPFAM" id="SSF141072">
    <property type="entry name" value="CalX-like"/>
    <property type="match status" value="5"/>
</dbReference>
<comment type="similarity">
    <text evidence="1">Belongs to the FRAS1 family.</text>
</comment>
<dbReference type="InterPro" id="IPR038081">
    <property type="entry name" value="CalX-like_sf"/>
</dbReference>
<evidence type="ECO:0000259" key="9">
    <source>
        <dbReference type="SMART" id="SM00237"/>
    </source>
</evidence>
<dbReference type="Pfam" id="PF16184">
    <property type="entry name" value="Cadherin_3"/>
    <property type="match status" value="9"/>
</dbReference>
<feature type="repeat" description="CSPG" evidence="6">
    <location>
        <begin position="606"/>
        <end position="706"/>
    </location>
</feature>
<dbReference type="InterPro" id="IPR039005">
    <property type="entry name" value="CSPG_rpt"/>
</dbReference>
<dbReference type="GO" id="GO:0016020">
    <property type="term" value="C:membrane"/>
    <property type="evidence" value="ECO:0007669"/>
    <property type="project" value="InterPro"/>
</dbReference>
<dbReference type="Pfam" id="PF03160">
    <property type="entry name" value="Calx-beta"/>
    <property type="match status" value="4"/>
</dbReference>
<dbReference type="SMART" id="SM00237">
    <property type="entry name" value="Calx_beta"/>
    <property type="match status" value="5"/>
</dbReference>
<dbReference type="Gene3D" id="2.60.40.2030">
    <property type="match status" value="5"/>
</dbReference>
<dbReference type="EMBL" id="MTYJ01000088">
    <property type="protein sequence ID" value="OQV15527.1"/>
    <property type="molecule type" value="Genomic_DNA"/>
</dbReference>
<keyword evidence="8" id="KW-1133">Transmembrane helix</keyword>
<evidence type="ECO:0000256" key="7">
    <source>
        <dbReference type="SAM" id="MobiDB-lite"/>
    </source>
</evidence>
<dbReference type="Proteomes" id="UP000192578">
    <property type="component" value="Unassembled WGS sequence"/>
</dbReference>
<dbReference type="PANTHER" id="PTHR45739">
    <property type="entry name" value="MATRIX PROTEIN, PUTATIVE-RELATED"/>
    <property type="match status" value="1"/>
</dbReference>
<reference evidence="11" key="1">
    <citation type="submission" date="2017-01" db="EMBL/GenBank/DDBJ databases">
        <title>Comparative genomics of anhydrobiosis in the tardigrade Hypsibius dujardini.</title>
        <authorList>
            <person name="Yoshida Y."/>
            <person name="Koutsovoulos G."/>
            <person name="Laetsch D."/>
            <person name="Stevens L."/>
            <person name="Kumar S."/>
            <person name="Horikawa D."/>
            <person name="Ishino K."/>
            <person name="Komine S."/>
            <person name="Tomita M."/>
            <person name="Blaxter M."/>
            <person name="Arakawa K."/>
        </authorList>
    </citation>
    <scope>NUCLEOTIDE SEQUENCE [LARGE SCALE GENOMIC DNA]</scope>
    <source>
        <strain evidence="11">Z151</strain>
    </source>
</reference>
<dbReference type="InterPro" id="IPR051561">
    <property type="entry name" value="FRAS1_ECM"/>
</dbReference>
<name>A0A1W0WK26_HYPEX</name>
<evidence type="ECO:0000256" key="2">
    <source>
        <dbReference type="ARBA" id="ARBA00022729"/>
    </source>
</evidence>
<evidence type="ECO:0000256" key="4">
    <source>
        <dbReference type="ARBA" id="ARBA00022837"/>
    </source>
</evidence>
<dbReference type="OrthoDB" id="430044at2759"/>
<dbReference type="PROSITE" id="PS51854">
    <property type="entry name" value="CSPG"/>
    <property type="match status" value="7"/>
</dbReference>
<evidence type="ECO:0000256" key="8">
    <source>
        <dbReference type="SAM" id="Phobius"/>
    </source>
</evidence>
<dbReference type="InterPro" id="IPR003644">
    <property type="entry name" value="Calx_beta"/>
</dbReference>
<keyword evidence="5" id="KW-0325">Glycoprotein</keyword>
<dbReference type="GO" id="GO:0007154">
    <property type="term" value="P:cell communication"/>
    <property type="evidence" value="ECO:0007669"/>
    <property type="project" value="InterPro"/>
</dbReference>
<dbReference type="PANTHER" id="PTHR45739:SF1">
    <property type="entry name" value="EXTRACELLULAR MATRIX ORGANIZING PROTEIN FRAS1"/>
    <property type="match status" value="1"/>
</dbReference>
<feature type="transmembrane region" description="Helical" evidence="8">
    <location>
        <begin position="2491"/>
        <end position="2520"/>
    </location>
</feature>
<feature type="domain" description="Calx-beta" evidence="9">
    <location>
        <begin position="1426"/>
        <end position="1532"/>
    </location>
</feature>
<keyword evidence="3" id="KW-0677">Repeat</keyword>
<keyword evidence="8" id="KW-0812">Transmembrane</keyword>
<feature type="transmembrane region" description="Helical" evidence="8">
    <location>
        <begin position="21"/>
        <end position="41"/>
    </location>
</feature>
<organism evidence="10 11">
    <name type="scientific">Hypsibius exemplaris</name>
    <name type="common">Freshwater tardigrade</name>
    <dbReference type="NCBI Taxonomy" id="2072580"/>
    <lineage>
        <taxon>Eukaryota</taxon>
        <taxon>Metazoa</taxon>
        <taxon>Ecdysozoa</taxon>
        <taxon>Tardigrada</taxon>
        <taxon>Eutardigrada</taxon>
        <taxon>Parachela</taxon>
        <taxon>Hypsibioidea</taxon>
        <taxon>Hypsibiidae</taxon>
        <taxon>Hypsibius</taxon>
    </lineage>
</organism>
<keyword evidence="11" id="KW-1185">Reference proteome</keyword>
<accession>A0A1W0WK26</accession>
<protein>
    <submittedName>
        <fullName evidence="10">Extracellular matrix protein FRAS1</fullName>
    </submittedName>
</protein>
<feature type="repeat" description="CSPG" evidence="6">
    <location>
        <begin position="850"/>
        <end position="942"/>
    </location>
</feature>
<feature type="compositionally biased region" description="Basic and acidic residues" evidence="7">
    <location>
        <begin position="651"/>
        <end position="663"/>
    </location>
</feature>
<feature type="domain" description="Calx-beta" evidence="9">
    <location>
        <begin position="1312"/>
        <end position="1413"/>
    </location>
</feature>
<feature type="domain" description="Calx-beta" evidence="9">
    <location>
        <begin position="1199"/>
        <end position="1299"/>
    </location>
</feature>
<evidence type="ECO:0000256" key="5">
    <source>
        <dbReference type="ARBA" id="ARBA00023180"/>
    </source>
</evidence>
<feature type="repeat" description="CSPG" evidence="6">
    <location>
        <begin position="1091"/>
        <end position="1190"/>
    </location>
</feature>
<feature type="domain" description="Calx-beta" evidence="9">
    <location>
        <begin position="1545"/>
        <end position="1649"/>
    </location>
</feature>
<evidence type="ECO:0000313" key="11">
    <source>
        <dbReference type="Proteomes" id="UP000192578"/>
    </source>
</evidence>
<feature type="repeat" description="CSPG" evidence="6">
    <location>
        <begin position="491"/>
        <end position="585"/>
    </location>
</feature>
<evidence type="ECO:0000256" key="1">
    <source>
        <dbReference type="ARBA" id="ARBA00005529"/>
    </source>
</evidence>
<evidence type="ECO:0000313" key="10">
    <source>
        <dbReference type="EMBL" id="OQV15527.1"/>
    </source>
</evidence>
<feature type="repeat" description="CSPG" evidence="6">
    <location>
        <begin position="962"/>
        <end position="1055"/>
    </location>
</feature>
<feature type="domain" description="Calx-beta" evidence="9">
    <location>
        <begin position="1662"/>
        <end position="1766"/>
    </location>
</feature>
<feature type="region of interest" description="Disordered" evidence="7">
    <location>
        <begin position="2525"/>
        <end position="2569"/>
    </location>
</feature>
<feature type="compositionally biased region" description="Low complexity" evidence="7">
    <location>
        <begin position="2536"/>
        <end position="2552"/>
    </location>
</feature>
<proteinExistence type="inferred from homology"/>
<dbReference type="GO" id="GO:0009653">
    <property type="term" value="P:anatomical structure morphogenesis"/>
    <property type="evidence" value="ECO:0007669"/>
    <property type="project" value="TreeGrafter"/>
</dbReference>
<gene>
    <name evidence="10" type="ORF">BV898_10391</name>
</gene>
<feature type="repeat" description="CSPG" evidence="6">
    <location>
        <begin position="727"/>
        <end position="828"/>
    </location>
</feature>
<evidence type="ECO:0000256" key="3">
    <source>
        <dbReference type="ARBA" id="ARBA00022737"/>
    </source>
</evidence>
<feature type="region of interest" description="Disordered" evidence="7">
    <location>
        <begin position="649"/>
        <end position="675"/>
    </location>
</feature>
<feature type="repeat" description="CSPG" evidence="6">
    <location>
        <begin position="249"/>
        <end position="346"/>
    </location>
</feature>
<sequence>MRKRRLNLLPKLRLVMGMGHLADHLFYGIIFISLVTATVSGDCIYRGQRIRNDTVWAPDDCSICVCPPHPLHQVVKCTPVGQCSRANSFSIDGQRIPSDMQSDQAPYTFSFLPSNGNVPANPMEAKETGIILTEGEKVTLAPADFLLKGANLERKIRFEVTEPLKEGDGLLERTDRPGEPVKVFTLEDLNAKKITYQAPTEKELKTDFGASGKESEFTFKVKDGNEHQLRGDTDPEQKFYIRVLSANVKPPTFDQQNVTVYVYQGSSVPIPPEYFKVSDPDTSPQDLRFRMTKGPSHGRLVNLIENSQVDVHEGVDEPHDKFIASAFRYNHDGQNIDDDHIVVEVSDGKHTGLLNIFVHIIPVDQEAPTLDGGTMSMELPEGTTEPVTKTQISYKDNNSTDENVCFKITEIPEKGVLRQGDPQEIVKKKLEPGHIICQVDVNSGHITYTAPDEVGARPIHEFLVFDVYDSRNNTLPNQRVTITVTPNNNLPPDVKVLGPLEVPEGGRERIPPSTISITDPDTPSNDLVLVIDAPPEFGILIDTRKPGLSVTSFPVPDLLTGQIVYVSQPKQNEEPKKDTFSFHVTDGPNNSPVNVYNITILPVNDEPPVVQTEPLYVPQGESQDVKNITLYVTDMDTPPSELVFTLSRQPNHGELRLKNDPNEKPSGGKRLEPGDKFTYQDVLKGLLVYVHDDTKTTEDNIDLTLTDGVHEVPATVDVKIEPEGNEGPRIEVNIGLQVPKGTAGSIDSNVLRATDIDSVIEQLKFTIIEDVDHGRLLLTSPITGESIELHAGSGHNSFIQDDLNSARLQYAHKFSDPAGTVSFTFDLSDPEGNVLPNQKFRILILEDRIPPELINNTGVTLNEKEHVPITNIELAAIDNNSPSDRLRFIITSGPEHGRLEKVDKPGVPVTEFRQGDLDSGFILYNHTSDVENPLDSFTFKVTDGTNEIDARFRITINRPKDTAPTATYTSLRVNQGDRGRITPQELRGEDTDTEDARLVFDVVKPPRHGRLILHRDDGVETTTRSFTMEDIWRNRLIYEHDGGPSTTDTFDFVLTDGTHSFFFVNQNGVRRGPLQEPQEFPIIIQATENSAPTIVKNLGLEYVTFDEREQRPIGIFTHQELQAKDPDTPDNELTYFIVVPPRHGQIENREQIGAPITKFTQEDINRGLIRFVLTDLGTPETTDFFIVRLQDNKDPPNIIDNIKIPIKWSWISFELSEYNVAENAGVVRLVIQKVGNLNQYSLVQCATQPGTATDAPGGDYQPTVEQIQFEEGQDRKTCSITIRDDRIYEGPEDFFGILSMPVYALLREPKRTRVVITDEEDRGCVQFERPVYYTNEQAGSLPVTLVRTGDIQTLISVACVTRPMSARDRADFIPLGLENRITFYPGQDRAVCNVEIVSDRQPEPQEELELLLEQPEGIQLGVINRARIIIQEPHVVVEAPTVRFAQLHCLVREASGRYQFEVLREGADLSQPSSVVCSTEAMSPASASPNEDYVHMSDRVNFAPGQRRAVCSVQIIDDSYYEGNESFHLVLTQPDNAIIGHPSRSTVTIFDTDSEVPTIQFERTDFVVEETGGRVELTIIRTGNVDVESTVRCFTMSRSAQPGSDYIDRPNTDQSVVVFRRGERRQTCVVSIVDDSVFEADEQFYVLLGSTQSSKLGSHGKATVTITNREDAPKIYFEPANYDVDEPQQPGTMSTVILTIIRTGDTSRQSEVRVTTRDANAIAGRDYHPKSQTVAFRPGETEKRFAVEILYDNEREPTETFTVCLDQPVNADIGPNPSATVCIQDRTPEPRPALRAPPIVVSLMFYENIHSGVSVPPSAGYPLVCLTPCDRRHPHHQITPACQNKVSYRWEMATDADRDGNRIYSCIADNTPFTTASSQVLDSIYFAPNCVVRCAVDSGNSQPSVSVDVTISREGVCANPRTPETKGNQKTYTTAIQYNEPTASQFPNTVHIQVTIPHRDGIMPIVSTFPIHNMKLLLSDHTYRSQHVCSNLIANQDPRIKGFLDASESSQAYPSRSALMDATVRGNTTVQLYRHLDLDSCQWKFDANYDMTTLVDVCGGTINPNSVSGGQFGQRAVTVSIPLYVTYVYAVPPSIKGSSNWGSIDHRTILDVSFSYDTALWHDQVRTTNDNVDAKINVIRVRLADNGSLVITIKTQTKFRGSFVMSHPRSPGHESRLIPPTSLPVRFALSLEHQQETYDYPVQTWTATSDLNIRDYTGDYTLELIPCMATKPDYYSTGASDLSCEPRPAKQFILPISFQQANRPLPVVYSLNTEFQLSHQDQFAGPISDAPPVTSAPQAVQDDTFGKGELIHGCVMWNPVQDLKDAYKLEIQRLYVCSGKNGYTPTYEPATKPQVEPQYGCMQPSKNLRHRFLLLDRSDPNHVDRNIGNIDFQADFVDKSIKYRSMKRKRSGIDGFKFKTDPLYELGPGRQWYLQVLYVITSADETTRYRRSAIFPTGAGKDRNGTNMRHIGLKSSDFTYHSGDSSPSGQIFSLTTIVGGSVAMLVVLVLAAMITTCVVVKKRRSSSGYRQPPYQTPRGPAGKRGPAGPTARVRSAPRGYHLTRGGTEV</sequence>
<keyword evidence="2" id="KW-0732">Signal</keyword>